<keyword evidence="2" id="KW-1185">Reference proteome</keyword>
<dbReference type="EMBL" id="MDYQ01000159">
    <property type="protein sequence ID" value="PRP80191.1"/>
    <property type="molecule type" value="Genomic_DNA"/>
</dbReference>
<dbReference type="PANTHER" id="PTHR46411">
    <property type="entry name" value="FAMILY ATPASE, PUTATIVE-RELATED"/>
    <property type="match status" value="1"/>
</dbReference>
<dbReference type="SUPFAM" id="SSF101478">
    <property type="entry name" value="ADP-ribosylglycohydrolase"/>
    <property type="match status" value="1"/>
</dbReference>
<name>A0A2P6N8B2_9EUKA</name>
<evidence type="ECO:0008006" key="3">
    <source>
        <dbReference type="Google" id="ProtNLM"/>
    </source>
</evidence>
<dbReference type="Gene3D" id="1.10.4080.10">
    <property type="entry name" value="ADP-ribosylation/Crystallin J1"/>
    <property type="match status" value="1"/>
</dbReference>
<dbReference type="InterPro" id="IPR036705">
    <property type="entry name" value="Ribosyl_crysJ1_sf"/>
</dbReference>
<dbReference type="Pfam" id="PF03747">
    <property type="entry name" value="ADP_ribosyl_GH"/>
    <property type="match status" value="1"/>
</dbReference>
<organism evidence="1 2">
    <name type="scientific">Planoprotostelium fungivorum</name>
    <dbReference type="NCBI Taxonomy" id="1890364"/>
    <lineage>
        <taxon>Eukaryota</taxon>
        <taxon>Amoebozoa</taxon>
        <taxon>Evosea</taxon>
        <taxon>Variosea</taxon>
        <taxon>Cavosteliida</taxon>
        <taxon>Cavosteliaceae</taxon>
        <taxon>Planoprotostelium</taxon>
    </lineage>
</organism>
<proteinExistence type="predicted"/>
<sequence>MQVDDPRRDRCRGVLLGLASGDRNGGPMRMSIRLVESLLANTSYQQSDVIERYYNWFRGPPHDEEKCFDTGGVFDSVFQLYSRGIPIDEAAERVQKRGGSVGVNAAHRGSVLSCASFISKQDLFRITREETYITHANDRSYQVHLAVNLLCRHLIEGQTWEEALLSVEREITDDTVITALKDSKTTKEADLSVGGYAPEVLKAALYFLHRSSDFSAALNESIRFAGPDNYCPVLVGSIGGARYGGAQVLENKSYHLGDNEWISVQLKERLVHLANELATTSNNNRNAQKYGTEEKNPRNQIDPTESELCLCWPVIAAFSFTCKGWGYVMVDGVSDVDWNEKASERLVLDQERKDLISAVVEHSETIFSDVVSGRRKD</sequence>
<accession>A0A2P6N8B2</accession>
<dbReference type="InterPro" id="IPR005502">
    <property type="entry name" value="Ribosyl_crysJ1"/>
</dbReference>
<reference evidence="1 2" key="1">
    <citation type="journal article" date="2018" name="Genome Biol. Evol.">
        <title>Multiple Roots of Fruiting Body Formation in Amoebozoa.</title>
        <authorList>
            <person name="Hillmann F."/>
            <person name="Forbes G."/>
            <person name="Novohradska S."/>
            <person name="Ferling I."/>
            <person name="Riege K."/>
            <person name="Groth M."/>
            <person name="Westermann M."/>
            <person name="Marz M."/>
            <person name="Spaller T."/>
            <person name="Winckler T."/>
            <person name="Schaap P."/>
            <person name="Glockner G."/>
        </authorList>
    </citation>
    <scope>NUCLEOTIDE SEQUENCE [LARGE SCALE GENOMIC DNA]</scope>
    <source>
        <strain evidence="1 2">Jena</strain>
    </source>
</reference>
<dbReference type="OrthoDB" id="10026658at2759"/>
<comment type="caution">
    <text evidence="1">The sequence shown here is derived from an EMBL/GenBank/DDBJ whole genome shotgun (WGS) entry which is preliminary data.</text>
</comment>
<dbReference type="Proteomes" id="UP000241769">
    <property type="component" value="Unassembled WGS sequence"/>
</dbReference>
<evidence type="ECO:0000313" key="2">
    <source>
        <dbReference type="Proteomes" id="UP000241769"/>
    </source>
</evidence>
<dbReference type="AlphaFoldDB" id="A0A2P6N8B2"/>
<evidence type="ECO:0000313" key="1">
    <source>
        <dbReference type="EMBL" id="PRP80191.1"/>
    </source>
</evidence>
<protein>
    <recommendedName>
        <fullName evidence="3">ADP-ribosylglycohydrolase</fullName>
    </recommendedName>
</protein>
<gene>
    <name evidence="1" type="ORF">PROFUN_12149</name>
</gene>
<dbReference type="InParanoid" id="A0A2P6N8B2"/>
<dbReference type="PANTHER" id="PTHR46411:SF3">
    <property type="entry name" value="AAA+ ATPASE DOMAIN-CONTAINING PROTEIN"/>
    <property type="match status" value="1"/>
</dbReference>